<keyword evidence="11" id="KW-0812">Transmembrane</keyword>
<dbReference type="EC" id="2.7.7.74" evidence="4"/>
<dbReference type="GO" id="GO:0016779">
    <property type="term" value="F:nucleotidyltransferase activity"/>
    <property type="evidence" value="ECO:0007669"/>
    <property type="project" value="UniProtKB-KW"/>
</dbReference>
<comment type="catalytic activity">
    <reaction evidence="9">
        <text>CDP-1L-myo-inositol + 1D-myo-inositol 3-phosphate = bis(1L-myo-inositol) 3,1'-phosphate 1-phosphate + CMP + H(+)</text>
        <dbReference type="Rhea" id="RHEA:31327"/>
        <dbReference type="ChEBI" id="CHEBI:15378"/>
        <dbReference type="ChEBI" id="CHEBI:58401"/>
        <dbReference type="ChEBI" id="CHEBI:60377"/>
        <dbReference type="ChEBI" id="CHEBI:62573"/>
        <dbReference type="ChEBI" id="CHEBI:62576"/>
        <dbReference type="EC" id="2.7.8.34"/>
    </reaction>
</comment>
<evidence type="ECO:0000256" key="7">
    <source>
        <dbReference type="ARBA" id="ARBA00022679"/>
    </source>
</evidence>
<keyword evidence="11" id="KW-0472">Membrane</keyword>
<evidence type="ECO:0000256" key="5">
    <source>
        <dbReference type="ARBA" id="ARBA00013268"/>
    </source>
</evidence>
<keyword evidence="8" id="KW-0548">Nucleotidyltransferase</keyword>
<dbReference type="InterPro" id="IPR000462">
    <property type="entry name" value="CDP-OH_P_trans"/>
</dbReference>
<keyword evidence="7 10" id="KW-0808">Transferase</keyword>
<protein>
    <recommendedName>
        <fullName evidence="6">Bifunctional IPC transferase and DIPP synthase</fullName>
        <ecNumber evidence="4">2.7.7.74</ecNumber>
        <ecNumber evidence="5">2.7.8.34</ecNumber>
    </recommendedName>
</protein>
<reference evidence="13" key="1">
    <citation type="submission" date="2016-03" db="EMBL/GenBank/DDBJ databases">
        <authorList>
            <person name="Lee Y.-S."/>
            <person name="Choi Y.-L."/>
        </authorList>
    </citation>
    <scope>NUCLEOTIDE SEQUENCE [LARGE SCALE GENOMIC DNA]</scope>
    <source>
        <strain evidence="13">DAU221</strain>
    </source>
</reference>
<dbReference type="PROSITE" id="PS00379">
    <property type="entry name" value="CDP_ALCOHOL_P_TRANSF"/>
    <property type="match status" value="1"/>
</dbReference>
<dbReference type="PANTHER" id="PTHR43584:SF8">
    <property type="entry name" value="N-ACETYLMURAMATE ALPHA-1-PHOSPHATE URIDYLYLTRANSFERASE"/>
    <property type="match status" value="1"/>
</dbReference>
<keyword evidence="13" id="KW-1185">Reference proteome</keyword>
<dbReference type="GO" id="GO:0008654">
    <property type="term" value="P:phospholipid biosynthetic process"/>
    <property type="evidence" value="ECO:0007669"/>
    <property type="project" value="InterPro"/>
</dbReference>
<evidence type="ECO:0000256" key="1">
    <source>
        <dbReference type="ARBA" id="ARBA00000729"/>
    </source>
</evidence>
<feature type="transmembrane region" description="Helical" evidence="11">
    <location>
        <begin position="365"/>
        <end position="388"/>
    </location>
</feature>
<dbReference type="KEGG" id="mthd:A3224_07290"/>
<dbReference type="STRING" id="252514.A3224_07290"/>
<feature type="transmembrane region" description="Helical" evidence="11">
    <location>
        <begin position="241"/>
        <end position="262"/>
    </location>
</feature>
<keyword evidence="11" id="KW-1133">Transmembrane helix</keyword>
<dbReference type="Gene3D" id="1.20.120.1760">
    <property type="match status" value="1"/>
</dbReference>
<evidence type="ECO:0000256" key="9">
    <source>
        <dbReference type="ARBA" id="ARBA00049235"/>
    </source>
</evidence>
<dbReference type="EMBL" id="CP014864">
    <property type="protein sequence ID" value="AMX02412.1"/>
    <property type="molecule type" value="Genomic_DNA"/>
</dbReference>
<proteinExistence type="inferred from homology"/>
<evidence type="ECO:0000313" key="13">
    <source>
        <dbReference type="Proteomes" id="UP000076077"/>
    </source>
</evidence>
<dbReference type="InterPro" id="IPR048254">
    <property type="entry name" value="CDP_ALCOHOL_P_TRANSF_CS"/>
</dbReference>
<dbReference type="Proteomes" id="UP000076077">
    <property type="component" value="Chromosome"/>
</dbReference>
<dbReference type="SUPFAM" id="SSF53448">
    <property type="entry name" value="Nucleotide-diphospho-sugar transferases"/>
    <property type="match status" value="1"/>
</dbReference>
<feature type="transmembrane region" description="Helical" evidence="11">
    <location>
        <begin position="325"/>
        <end position="344"/>
    </location>
</feature>
<evidence type="ECO:0000256" key="11">
    <source>
        <dbReference type="SAM" id="Phobius"/>
    </source>
</evidence>
<evidence type="ECO:0000256" key="4">
    <source>
        <dbReference type="ARBA" id="ARBA00012504"/>
    </source>
</evidence>
<dbReference type="GO" id="GO:0016020">
    <property type="term" value="C:membrane"/>
    <property type="evidence" value="ECO:0007669"/>
    <property type="project" value="InterPro"/>
</dbReference>
<dbReference type="GO" id="GO:0016780">
    <property type="term" value="F:phosphotransferase activity, for other substituted phosphate groups"/>
    <property type="evidence" value="ECO:0007669"/>
    <property type="project" value="InterPro"/>
</dbReference>
<evidence type="ECO:0000256" key="10">
    <source>
        <dbReference type="RuleBase" id="RU003750"/>
    </source>
</evidence>
<evidence type="ECO:0000313" key="12">
    <source>
        <dbReference type="EMBL" id="AMX02412.1"/>
    </source>
</evidence>
<dbReference type="Gene3D" id="3.90.550.10">
    <property type="entry name" value="Spore Coat Polysaccharide Biosynthesis Protein SpsA, Chain A"/>
    <property type="match status" value="1"/>
</dbReference>
<comment type="similarity">
    <text evidence="3">In the N-terminal section; belongs to the MobA family.</text>
</comment>
<accession>A0A143HMB2</accession>
<dbReference type="InterPro" id="IPR050065">
    <property type="entry name" value="GlmU-like"/>
</dbReference>
<comment type="catalytic activity">
    <reaction evidence="1">
        <text>1D-myo-inositol 3-phosphate + CTP + H(+) = CDP-1L-myo-inositol + diphosphate</text>
        <dbReference type="Rhea" id="RHEA:30647"/>
        <dbReference type="ChEBI" id="CHEBI:15378"/>
        <dbReference type="ChEBI" id="CHEBI:33019"/>
        <dbReference type="ChEBI" id="CHEBI:37563"/>
        <dbReference type="ChEBI" id="CHEBI:58401"/>
        <dbReference type="ChEBI" id="CHEBI:62573"/>
        <dbReference type="EC" id="2.7.7.74"/>
    </reaction>
</comment>
<comment type="similarity">
    <text evidence="2">In the C-terminal section; belongs to the CDP-alcohol phosphatidyltransferase class-I family.</text>
</comment>
<dbReference type="InterPro" id="IPR029044">
    <property type="entry name" value="Nucleotide-diphossugar_trans"/>
</dbReference>
<dbReference type="AlphaFoldDB" id="A0A143HMB2"/>
<gene>
    <name evidence="12" type="ORF">A3224_07290</name>
</gene>
<sequence>MRTAMEGGVTGFVVVTGYQAERVSTFVRALGERLQVEVTTVNNPDWEHRENGYSLLCARPYLQQAPFLLTMADHLFEADTVRRLLGASLPEGGILLACDHHRCNPLVDLEDVTRVRVDTHSGAIQAIGKGLADYNAFDTGLFLCAPGFLDRLQEAIDAGDSTLSGAVRRLADQGQARTLDVSGAFWIDVDDDAAFRRAEEALLGLARGKERDGPVSRYLNRPLSARLSKRLAYTGLTPNQISLFSFGLSLLGAALMLIPHYWGLLLGGILAQGASIVDGCDGEIARLKHQQSDYGGWLDAVLDRYSDALLLTALALHCWQIGTPAAIPIGFLAVTGALVLSYTADKYDGLMRDKGGSRFRLGRDLRLLVIALGALFNLPLTTLVVIATTMNGEAIRRMVVCRG</sequence>
<name>A0A143HMB2_MICTH</name>
<comment type="similarity">
    <text evidence="10">Belongs to the CDP-alcohol phosphatidyltransferase class-I family.</text>
</comment>
<dbReference type="Pfam" id="PF01066">
    <property type="entry name" value="CDP-OH_P_transf"/>
    <property type="match status" value="1"/>
</dbReference>
<evidence type="ECO:0000256" key="8">
    <source>
        <dbReference type="ARBA" id="ARBA00022695"/>
    </source>
</evidence>
<organism evidence="12 13">
    <name type="scientific">Microbulbifer thermotolerans</name>
    <dbReference type="NCBI Taxonomy" id="252514"/>
    <lineage>
        <taxon>Bacteria</taxon>
        <taxon>Pseudomonadati</taxon>
        <taxon>Pseudomonadota</taxon>
        <taxon>Gammaproteobacteria</taxon>
        <taxon>Cellvibrionales</taxon>
        <taxon>Microbulbiferaceae</taxon>
        <taxon>Microbulbifer</taxon>
    </lineage>
</organism>
<dbReference type="PANTHER" id="PTHR43584">
    <property type="entry name" value="NUCLEOTIDYL TRANSFERASE"/>
    <property type="match status" value="1"/>
</dbReference>
<evidence type="ECO:0000256" key="6">
    <source>
        <dbReference type="ARBA" id="ARBA00018322"/>
    </source>
</evidence>
<evidence type="ECO:0000256" key="2">
    <source>
        <dbReference type="ARBA" id="ARBA00006982"/>
    </source>
</evidence>
<dbReference type="EC" id="2.7.8.34" evidence="5"/>
<evidence type="ECO:0000256" key="3">
    <source>
        <dbReference type="ARBA" id="ARBA00007897"/>
    </source>
</evidence>
<dbReference type="InterPro" id="IPR043130">
    <property type="entry name" value="CDP-OH_PTrfase_TM_dom"/>
</dbReference>